<organism evidence="5 6">
    <name type="scientific">Pseudoalteromonas ulvae</name>
    <dbReference type="NCBI Taxonomy" id="107327"/>
    <lineage>
        <taxon>Bacteria</taxon>
        <taxon>Pseudomonadati</taxon>
        <taxon>Pseudomonadota</taxon>
        <taxon>Gammaproteobacteria</taxon>
        <taxon>Alteromonadales</taxon>
        <taxon>Pseudoalteromonadaceae</taxon>
        <taxon>Pseudoalteromonas</taxon>
    </lineage>
</organism>
<name>A0A244CV59_PSEDV</name>
<dbReference type="PROSITE" id="PS50031">
    <property type="entry name" value="EH"/>
    <property type="match status" value="1"/>
</dbReference>
<dbReference type="Pfam" id="PF09084">
    <property type="entry name" value="NMT1"/>
    <property type="match status" value="1"/>
</dbReference>
<evidence type="ECO:0000256" key="2">
    <source>
        <dbReference type="ARBA" id="ARBA00010742"/>
    </source>
</evidence>
<dbReference type="PANTHER" id="PTHR30024">
    <property type="entry name" value="ALIPHATIC SULFONATES-BINDING PROTEIN-RELATED"/>
    <property type="match status" value="1"/>
</dbReference>
<keyword evidence="6" id="KW-1185">Reference proteome</keyword>
<proteinExistence type="inferred from homology"/>
<dbReference type="RefSeq" id="WP_086742533.1">
    <property type="nucleotide sequence ID" value="NZ_MWPV01000001.1"/>
</dbReference>
<dbReference type="GO" id="GO:0042597">
    <property type="term" value="C:periplasmic space"/>
    <property type="evidence" value="ECO:0007669"/>
    <property type="project" value="UniProtKB-SubCell"/>
</dbReference>
<gene>
    <name evidence="5" type="ORF">B1199_02345</name>
</gene>
<dbReference type="Proteomes" id="UP000194841">
    <property type="component" value="Unassembled WGS sequence"/>
</dbReference>
<dbReference type="EMBL" id="MWPV01000001">
    <property type="protein sequence ID" value="OUL59139.1"/>
    <property type="molecule type" value="Genomic_DNA"/>
</dbReference>
<comment type="similarity">
    <text evidence="2">Belongs to the bacterial solute-binding protein SsuA/TauA family.</text>
</comment>
<evidence type="ECO:0000259" key="4">
    <source>
        <dbReference type="PROSITE" id="PS50031"/>
    </source>
</evidence>
<evidence type="ECO:0000313" key="6">
    <source>
        <dbReference type="Proteomes" id="UP000194841"/>
    </source>
</evidence>
<dbReference type="SUPFAM" id="SSF53850">
    <property type="entry name" value="Periplasmic binding protein-like II"/>
    <property type="match status" value="1"/>
</dbReference>
<dbReference type="OrthoDB" id="5292144at2"/>
<dbReference type="InterPro" id="IPR000261">
    <property type="entry name" value="EH_dom"/>
</dbReference>
<dbReference type="InterPro" id="IPR015168">
    <property type="entry name" value="SsuA/THI5"/>
</dbReference>
<evidence type="ECO:0000313" key="5">
    <source>
        <dbReference type="EMBL" id="OUL59139.1"/>
    </source>
</evidence>
<comment type="subcellular location">
    <subcellularLocation>
        <location evidence="1">Periplasm</location>
    </subcellularLocation>
</comment>
<keyword evidence="3" id="KW-0732">Signal</keyword>
<protein>
    <recommendedName>
        <fullName evidence="4">EH domain-containing protein</fullName>
    </recommendedName>
</protein>
<dbReference type="PANTHER" id="PTHR30024:SF47">
    <property type="entry name" value="TAURINE-BINDING PERIPLASMIC PROTEIN"/>
    <property type="match status" value="1"/>
</dbReference>
<evidence type="ECO:0000256" key="1">
    <source>
        <dbReference type="ARBA" id="ARBA00004418"/>
    </source>
</evidence>
<accession>A0A244CV59</accession>
<dbReference type="AlphaFoldDB" id="A0A244CV59"/>
<dbReference type="Gene3D" id="3.40.190.10">
    <property type="entry name" value="Periplasmic binding protein-like II"/>
    <property type="match status" value="2"/>
</dbReference>
<dbReference type="PROSITE" id="PS51257">
    <property type="entry name" value="PROKAR_LIPOPROTEIN"/>
    <property type="match status" value="1"/>
</dbReference>
<sequence length="315" mass="34810">MARTVFIFLTLILLFSCSDPQKKPIKIAINPWPGYEFLYLAQHLDLYNKANLQVEIIQVSTLADGQRAYLNGHVDGFASTLVEAVQVEAHGAPPVEIVLLADYSNGGDVILANKTFTSINDLKGATIGCEVNSLGLYFLARALEKYNLSISDVSVKHVEQSQGLDALNSKEIDAFISSPPYSLKVLADPQYQQIFSSAAIPSEILDVVSISKTVLIANPDLKAKLQHVWTLALDYHKQHPDKANQVMAQREGITIEEFEDTLNDLKILDMSEQRAIVKTNRVSELALSVCHTLTQVNSISSDCAHTEHIINMKTF</sequence>
<evidence type="ECO:0000256" key="3">
    <source>
        <dbReference type="ARBA" id="ARBA00022729"/>
    </source>
</evidence>
<comment type="caution">
    <text evidence="5">The sequence shown here is derived from an EMBL/GenBank/DDBJ whole genome shotgun (WGS) entry which is preliminary data.</text>
</comment>
<feature type="domain" description="EH" evidence="4">
    <location>
        <begin position="187"/>
        <end position="250"/>
    </location>
</feature>
<reference evidence="5 6" key="1">
    <citation type="submission" date="2017-02" db="EMBL/GenBank/DDBJ databases">
        <title>Pseudoalteromonas ulvae TC14 Genome.</title>
        <authorList>
            <person name="Molmeret M."/>
        </authorList>
    </citation>
    <scope>NUCLEOTIDE SEQUENCE [LARGE SCALE GENOMIC DNA]</scope>
    <source>
        <strain evidence="5">TC14</strain>
    </source>
</reference>